<accession>A0A3M7QX48</accession>
<reference evidence="1 2" key="1">
    <citation type="journal article" date="2018" name="Sci. Rep.">
        <title>Genomic signatures of local adaptation to the degree of environmental predictability in rotifers.</title>
        <authorList>
            <person name="Franch-Gras L."/>
            <person name="Hahn C."/>
            <person name="Garcia-Roger E.M."/>
            <person name="Carmona M.J."/>
            <person name="Serra M."/>
            <person name="Gomez A."/>
        </authorList>
    </citation>
    <scope>NUCLEOTIDE SEQUENCE [LARGE SCALE GENOMIC DNA]</scope>
    <source>
        <strain evidence="1">HYR1</strain>
    </source>
</reference>
<organism evidence="1 2">
    <name type="scientific">Brachionus plicatilis</name>
    <name type="common">Marine rotifer</name>
    <name type="synonym">Brachionus muelleri</name>
    <dbReference type="NCBI Taxonomy" id="10195"/>
    <lineage>
        <taxon>Eukaryota</taxon>
        <taxon>Metazoa</taxon>
        <taxon>Spiralia</taxon>
        <taxon>Gnathifera</taxon>
        <taxon>Rotifera</taxon>
        <taxon>Eurotatoria</taxon>
        <taxon>Monogononta</taxon>
        <taxon>Pseudotrocha</taxon>
        <taxon>Ploima</taxon>
        <taxon>Brachionidae</taxon>
        <taxon>Brachionus</taxon>
    </lineage>
</organism>
<proteinExistence type="predicted"/>
<gene>
    <name evidence="1" type="ORF">BpHYR1_050865</name>
</gene>
<name>A0A3M7QX48_BRAPC</name>
<dbReference type="EMBL" id="REGN01004889">
    <property type="protein sequence ID" value="RNA15789.1"/>
    <property type="molecule type" value="Genomic_DNA"/>
</dbReference>
<dbReference type="AlphaFoldDB" id="A0A3M7QX48"/>
<dbReference type="Proteomes" id="UP000276133">
    <property type="component" value="Unassembled WGS sequence"/>
</dbReference>
<evidence type="ECO:0000313" key="2">
    <source>
        <dbReference type="Proteomes" id="UP000276133"/>
    </source>
</evidence>
<sequence>MRTDKSLGVSDNTSPVGSFRSIFSIRSLFGFMTRFEFDLYSYCRRLAASSAILFSLSKNGHCFY</sequence>
<evidence type="ECO:0000313" key="1">
    <source>
        <dbReference type="EMBL" id="RNA15789.1"/>
    </source>
</evidence>
<comment type="caution">
    <text evidence="1">The sequence shown here is derived from an EMBL/GenBank/DDBJ whole genome shotgun (WGS) entry which is preliminary data.</text>
</comment>
<keyword evidence="2" id="KW-1185">Reference proteome</keyword>
<protein>
    <submittedName>
        <fullName evidence="1">Uncharacterized protein</fullName>
    </submittedName>
</protein>